<sequence>MKPRTRKTTATSQPTLPPPFRQPRTGGWSNRADRRPDGFRPGPYRPCHLGSRMVTAGIDRDVRTKQPNVIAITTHVSVADRWPQPPKPGTSEGADPRDGKRIDRVRSQIHAGRRNDADGVAVAGGLHRTRTPAGQRGGAGRDALARTCGRGQPAPR</sequence>
<feature type="region of interest" description="Disordered" evidence="1">
    <location>
        <begin position="75"/>
        <end position="156"/>
    </location>
</feature>
<dbReference type="EMBL" id="BAAALM010000005">
    <property type="protein sequence ID" value="GAA1201170.1"/>
    <property type="molecule type" value="Genomic_DNA"/>
</dbReference>
<name>A0ABP4FUD8_9PSEU</name>
<evidence type="ECO:0000313" key="3">
    <source>
        <dbReference type="Proteomes" id="UP001500467"/>
    </source>
</evidence>
<feature type="region of interest" description="Disordered" evidence="1">
    <location>
        <begin position="1"/>
        <end position="51"/>
    </location>
</feature>
<evidence type="ECO:0000313" key="2">
    <source>
        <dbReference type="EMBL" id="GAA1201170.1"/>
    </source>
</evidence>
<evidence type="ECO:0000256" key="1">
    <source>
        <dbReference type="SAM" id="MobiDB-lite"/>
    </source>
</evidence>
<proteinExistence type="predicted"/>
<comment type="caution">
    <text evidence="2">The sequence shown here is derived from an EMBL/GenBank/DDBJ whole genome shotgun (WGS) entry which is preliminary data.</text>
</comment>
<reference evidence="3" key="1">
    <citation type="journal article" date="2019" name="Int. J. Syst. Evol. Microbiol.">
        <title>The Global Catalogue of Microorganisms (GCM) 10K type strain sequencing project: providing services to taxonomists for standard genome sequencing and annotation.</title>
        <authorList>
            <consortium name="The Broad Institute Genomics Platform"/>
            <consortium name="The Broad Institute Genome Sequencing Center for Infectious Disease"/>
            <person name="Wu L."/>
            <person name="Ma J."/>
        </authorList>
    </citation>
    <scope>NUCLEOTIDE SEQUENCE [LARGE SCALE GENOMIC DNA]</scope>
    <source>
        <strain evidence="3">JCM 13022</strain>
    </source>
</reference>
<accession>A0ABP4FUD8</accession>
<keyword evidence="3" id="KW-1185">Reference proteome</keyword>
<gene>
    <name evidence="2" type="ORF">GCM10009675_17090</name>
</gene>
<dbReference type="Proteomes" id="UP001500467">
    <property type="component" value="Unassembled WGS sequence"/>
</dbReference>
<protein>
    <submittedName>
        <fullName evidence="2">Uncharacterized protein</fullName>
    </submittedName>
</protein>
<organism evidence="2 3">
    <name type="scientific">Prauserella alba</name>
    <dbReference type="NCBI Taxonomy" id="176898"/>
    <lineage>
        <taxon>Bacteria</taxon>
        <taxon>Bacillati</taxon>
        <taxon>Actinomycetota</taxon>
        <taxon>Actinomycetes</taxon>
        <taxon>Pseudonocardiales</taxon>
        <taxon>Pseudonocardiaceae</taxon>
        <taxon>Prauserella</taxon>
    </lineage>
</organism>
<feature type="compositionally biased region" description="Basic and acidic residues" evidence="1">
    <location>
        <begin position="94"/>
        <end position="106"/>
    </location>
</feature>